<dbReference type="InterPro" id="IPR001842">
    <property type="entry name" value="Peptidase_M36"/>
</dbReference>
<dbReference type="Pfam" id="PF02128">
    <property type="entry name" value="Peptidase_M36"/>
    <property type="match status" value="1"/>
</dbReference>
<dbReference type="Gene3D" id="2.60.120.430">
    <property type="entry name" value="Galactose-binding lectin"/>
    <property type="match status" value="1"/>
</dbReference>
<dbReference type="STRING" id="1499967.U27_01502"/>
<keyword evidence="2" id="KW-0479">Metal-binding</keyword>
<keyword evidence="4" id="KW-0378">Hydrolase</keyword>
<keyword evidence="1 8" id="KW-0645">Protease</keyword>
<dbReference type="Gene3D" id="1.10.390.10">
    <property type="entry name" value="Neutral Protease Domain 2"/>
    <property type="match status" value="1"/>
</dbReference>
<keyword evidence="3" id="KW-0732">Signal</keyword>
<dbReference type="GO" id="GO:0006508">
    <property type="term" value="P:proteolysis"/>
    <property type="evidence" value="ECO:0007669"/>
    <property type="project" value="UniProtKB-KW"/>
</dbReference>
<evidence type="ECO:0000256" key="2">
    <source>
        <dbReference type="ARBA" id="ARBA00022723"/>
    </source>
</evidence>
<dbReference type="PANTHER" id="PTHR33794">
    <property type="entry name" value="BACILLOLYSIN"/>
    <property type="match status" value="1"/>
</dbReference>
<dbReference type="eggNOG" id="COG3227">
    <property type="taxonomic scope" value="Bacteria"/>
</dbReference>
<organism evidence="8">
    <name type="scientific">Vecturithrix granuli</name>
    <dbReference type="NCBI Taxonomy" id="1499967"/>
    <lineage>
        <taxon>Bacteria</taxon>
        <taxon>Candidatus Moduliflexota</taxon>
        <taxon>Candidatus Vecturitrichia</taxon>
        <taxon>Candidatus Vecturitrichales</taxon>
        <taxon>Candidatus Vecturitrichaceae</taxon>
        <taxon>Candidatus Vecturithrix</taxon>
    </lineage>
</organism>
<name>A0A081CAJ6_VECG1</name>
<evidence type="ECO:0000313" key="9">
    <source>
        <dbReference type="Proteomes" id="UP000030661"/>
    </source>
</evidence>
<dbReference type="Proteomes" id="UP000030661">
    <property type="component" value="Unassembled WGS sequence"/>
</dbReference>
<dbReference type="eggNOG" id="COG4447">
    <property type="taxonomic scope" value="Bacteria"/>
</dbReference>
<dbReference type="InterPro" id="IPR050728">
    <property type="entry name" value="Zinc_Metalloprotease_M4"/>
</dbReference>
<reference evidence="8" key="1">
    <citation type="journal article" date="2015" name="PeerJ">
        <title>First genomic representation of candidate bacterial phylum KSB3 points to enhanced environmental sensing as a trigger of wastewater bulking.</title>
        <authorList>
            <person name="Sekiguchi Y."/>
            <person name="Ohashi A."/>
            <person name="Parks D.H."/>
            <person name="Yamauchi T."/>
            <person name="Tyson G.W."/>
            <person name="Hugenholtz P."/>
        </authorList>
    </citation>
    <scope>NUCLEOTIDE SEQUENCE [LARGE SCALE GENOMIC DNA]</scope>
</reference>
<accession>A0A081CAJ6</accession>
<dbReference type="EMBL" id="DF820480">
    <property type="protein sequence ID" value="GAK61601.1"/>
    <property type="molecule type" value="Genomic_DNA"/>
</dbReference>
<evidence type="ECO:0000313" key="8">
    <source>
        <dbReference type="EMBL" id="GAK61601.1"/>
    </source>
</evidence>
<dbReference type="GO" id="GO:0005615">
    <property type="term" value="C:extracellular space"/>
    <property type="evidence" value="ECO:0007669"/>
    <property type="project" value="InterPro"/>
</dbReference>
<feature type="domain" description="FTP" evidence="7">
    <location>
        <begin position="100"/>
        <end position="138"/>
    </location>
</feature>
<dbReference type="Gene3D" id="3.10.450.490">
    <property type="match status" value="1"/>
</dbReference>
<evidence type="ECO:0000259" key="7">
    <source>
        <dbReference type="Pfam" id="PF07504"/>
    </source>
</evidence>
<dbReference type="Gene3D" id="3.10.170.10">
    <property type="match status" value="1"/>
</dbReference>
<evidence type="ECO:0000256" key="3">
    <source>
        <dbReference type="ARBA" id="ARBA00022729"/>
    </source>
</evidence>
<evidence type="ECO:0000256" key="5">
    <source>
        <dbReference type="ARBA" id="ARBA00022833"/>
    </source>
</evidence>
<dbReference type="SUPFAM" id="SSF55486">
    <property type="entry name" value="Metalloproteases ('zincins'), catalytic domain"/>
    <property type="match status" value="1"/>
</dbReference>
<dbReference type="PANTHER" id="PTHR33794:SF1">
    <property type="entry name" value="BACILLOLYSIN"/>
    <property type="match status" value="1"/>
</dbReference>
<evidence type="ECO:0000256" key="1">
    <source>
        <dbReference type="ARBA" id="ARBA00022670"/>
    </source>
</evidence>
<dbReference type="AlphaFoldDB" id="A0A081CAJ6"/>
<dbReference type="InterPro" id="IPR027268">
    <property type="entry name" value="Peptidase_M4/M1_CTD_sf"/>
</dbReference>
<dbReference type="Pfam" id="PF07504">
    <property type="entry name" value="FTP"/>
    <property type="match status" value="1"/>
</dbReference>
<keyword evidence="6 8" id="KW-0482">Metalloprotease</keyword>
<keyword evidence="5" id="KW-0862">Zinc</keyword>
<dbReference type="GO" id="GO:0008270">
    <property type="term" value="F:zinc ion binding"/>
    <property type="evidence" value="ECO:0007669"/>
    <property type="project" value="InterPro"/>
</dbReference>
<proteinExistence type="predicted"/>
<dbReference type="HOGENOM" id="CLU_355152_0_0_0"/>
<gene>
    <name evidence="8" type="ORF">U27_01502</name>
</gene>
<dbReference type="GO" id="GO:0004222">
    <property type="term" value="F:metalloendopeptidase activity"/>
    <property type="evidence" value="ECO:0007669"/>
    <property type="project" value="InterPro"/>
</dbReference>
<evidence type="ECO:0000256" key="4">
    <source>
        <dbReference type="ARBA" id="ARBA00022801"/>
    </source>
</evidence>
<dbReference type="InterPro" id="IPR011096">
    <property type="entry name" value="FTP_domain"/>
</dbReference>
<sequence>MFKPDPKSSKYLAAFEPQQEEMRSRSISALKTLHEKASGRVKIRWNLRTGAVHSVRGLLTESQKGTAQDIADRFLSENHELFGISADVSELHFTSVEERRGVKHVKYQQHYRGLEVIGAEMTVHIDQSNRVQMVNGNYFPGIQVDLSTSSVSENTAIEATLQAIQTDEQPAAQTDLVIFPQGDQYVRAYKVTMKTKNPLGDWVFFVEASTGTLLDGYNAIRFVTGTGNLYNSNPERDDKIVTAKLSNLDESGSLSGTYFCVQNAEDGVGNATPTGPGSYDFLYADPANTHFDEVMAYYHLSKVAEFFRNLGHTEHVTPMPAHVHVPDPYTGNAKYDNAYYSAFENAIYFGHGETLNDLAKEAAVIYHEYTHSVIHAIQPFMATQEAGALHEGYADYFACSLTSDPKIGEFVVGQLGKEFLRDLRNEKTYEDYTGNSVHDDGEIWGATCWEIQEALGRHVADLLIYQSLWYLPQNATFADAYDAIVQADTILFDSDHLEELEQIFEEKKIIATTCKIVASASTGGNIVPSGTVSVNQGVDQTFTITPNTGYVIQDVLVDESSVGAVTIYTFTNVAASHTIKAMFALQNQGTYTVAVPGNTQWMDSGITINVGDVISFAAQGTVVYDSKGNSCGPAGASWTDTRDKKDPLWQKPHAGLIGKIQGIGSSFFIGSAYKVKAASSGKLLLGINDYWYQGNSGKFTVTIRVEKV</sequence>
<evidence type="ECO:0000256" key="6">
    <source>
        <dbReference type="ARBA" id="ARBA00023049"/>
    </source>
</evidence>
<protein>
    <submittedName>
        <fullName evidence="8">Neutral metalloprotease, putative</fullName>
    </submittedName>
</protein>
<keyword evidence="9" id="KW-1185">Reference proteome</keyword>